<feature type="non-terminal residue" evidence="2">
    <location>
        <position position="1"/>
    </location>
</feature>
<dbReference type="PANTHER" id="PTHR34048">
    <property type="entry name" value="LOW-DENSITY RECEPTOR-LIKE PROTEIN"/>
    <property type="match status" value="1"/>
</dbReference>
<keyword evidence="3" id="KW-1185">Reference proteome</keyword>
<dbReference type="EMBL" id="CM026432">
    <property type="protein sequence ID" value="KAG0557479.1"/>
    <property type="molecule type" value="Genomic_DNA"/>
</dbReference>
<feature type="region of interest" description="Disordered" evidence="1">
    <location>
        <begin position="164"/>
        <end position="187"/>
    </location>
</feature>
<protein>
    <submittedName>
        <fullName evidence="2">Uncharacterized protein</fullName>
    </submittedName>
</protein>
<feature type="region of interest" description="Disordered" evidence="1">
    <location>
        <begin position="1"/>
        <end position="20"/>
    </location>
</feature>
<comment type="caution">
    <text evidence="2">The sequence shown here is derived from an EMBL/GenBank/DDBJ whole genome shotgun (WGS) entry which is preliminary data.</text>
</comment>
<dbReference type="GO" id="GO:0009706">
    <property type="term" value="C:chloroplast inner membrane"/>
    <property type="evidence" value="ECO:0007669"/>
    <property type="project" value="TreeGrafter"/>
</dbReference>
<gene>
    <name evidence="2" type="ORF">KC19_11G133900</name>
</gene>
<proteinExistence type="predicted"/>
<dbReference type="Proteomes" id="UP000822688">
    <property type="component" value="Chromosome 11"/>
</dbReference>
<sequence>DEDSAEEGSHPIPSNRKTTQCDNLGIHDAVLATQQSKGTTNNNPSLASSHARFSLCTSCTPFHSIPSAMATAMHCSCALTASTLALAPSGASTSKTFQKTSVRISQARTWPSHVSGRRPVVSADYGDRRGGGAGDFVAGFLLGGAVFGALGYILAPQISKSLEEGDSVKDEGTAAKRPARYLEDDEGLEKTRQTLNEKIAQLNAAIDDVSAQLRTEEGLGNQNGNNVELESAA</sequence>
<dbReference type="AlphaFoldDB" id="A0A8T0GH34"/>
<feature type="compositionally biased region" description="Basic and acidic residues" evidence="1">
    <location>
        <begin position="164"/>
        <end position="174"/>
    </location>
</feature>
<reference evidence="2 3" key="1">
    <citation type="submission" date="2020-06" db="EMBL/GenBank/DDBJ databases">
        <title>WGS assembly of Ceratodon purpureus strain R40.</title>
        <authorList>
            <person name="Carey S.B."/>
            <person name="Jenkins J."/>
            <person name="Shu S."/>
            <person name="Lovell J.T."/>
            <person name="Sreedasyam A."/>
            <person name="Maumus F."/>
            <person name="Tiley G.P."/>
            <person name="Fernandez-Pozo N."/>
            <person name="Barry K."/>
            <person name="Chen C."/>
            <person name="Wang M."/>
            <person name="Lipzen A."/>
            <person name="Daum C."/>
            <person name="Saski C.A."/>
            <person name="Payton A.C."/>
            <person name="Mcbreen J.C."/>
            <person name="Conrad R.E."/>
            <person name="Kollar L.M."/>
            <person name="Olsson S."/>
            <person name="Huttunen S."/>
            <person name="Landis J.B."/>
            <person name="Wickett N.J."/>
            <person name="Johnson M.G."/>
            <person name="Rensing S.A."/>
            <person name="Grimwood J."/>
            <person name="Schmutz J."/>
            <person name="Mcdaniel S.F."/>
        </authorList>
    </citation>
    <scope>NUCLEOTIDE SEQUENCE [LARGE SCALE GENOMIC DNA]</scope>
    <source>
        <strain evidence="2 3">R40</strain>
    </source>
</reference>
<evidence type="ECO:0000313" key="3">
    <source>
        <dbReference type="Proteomes" id="UP000822688"/>
    </source>
</evidence>
<name>A0A8T0GH34_CERPU</name>
<dbReference type="InterPro" id="IPR040377">
    <property type="entry name" value="Ssl2009-like"/>
</dbReference>
<organism evidence="2 3">
    <name type="scientific">Ceratodon purpureus</name>
    <name type="common">Fire moss</name>
    <name type="synonym">Dicranum purpureum</name>
    <dbReference type="NCBI Taxonomy" id="3225"/>
    <lineage>
        <taxon>Eukaryota</taxon>
        <taxon>Viridiplantae</taxon>
        <taxon>Streptophyta</taxon>
        <taxon>Embryophyta</taxon>
        <taxon>Bryophyta</taxon>
        <taxon>Bryophytina</taxon>
        <taxon>Bryopsida</taxon>
        <taxon>Dicranidae</taxon>
        <taxon>Pseudoditrichales</taxon>
        <taxon>Ditrichaceae</taxon>
        <taxon>Ceratodon</taxon>
    </lineage>
</organism>
<dbReference type="GO" id="GO:0009535">
    <property type="term" value="C:chloroplast thylakoid membrane"/>
    <property type="evidence" value="ECO:0007669"/>
    <property type="project" value="TreeGrafter"/>
</dbReference>
<dbReference type="PANTHER" id="PTHR34048:SF3">
    <property type="entry name" value="LOW-DENSITY RECEPTOR-LIKE PROTEIN"/>
    <property type="match status" value="1"/>
</dbReference>
<evidence type="ECO:0000256" key="1">
    <source>
        <dbReference type="SAM" id="MobiDB-lite"/>
    </source>
</evidence>
<accession>A0A8T0GH34</accession>
<evidence type="ECO:0000313" key="2">
    <source>
        <dbReference type="EMBL" id="KAG0557479.1"/>
    </source>
</evidence>